<evidence type="ECO:0000313" key="2">
    <source>
        <dbReference type="Proteomes" id="UP000754750"/>
    </source>
</evidence>
<proteinExistence type="predicted"/>
<sequence>MLTQDILVCLEQKKILMEQILNITKQMEVQSLEETVDLDLLLEQRGQLMQRVDKCNLLIRSKTDLQPPAEQERLRDLMSLQLEEAVCSPDEKRALVLISEINELFRQAAALNRSTTDLLLVQRENSKKQLAELKQQGEQNNLFTYQ</sequence>
<gene>
    <name evidence="1" type="ORF">E7512_05555</name>
</gene>
<dbReference type="RefSeq" id="WP_020071851.1">
    <property type="nucleotide sequence ID" value="NZ_JBKWRC010000001.1"/>
</dbReference>
<name>A0A928KX64_9FIRM</name>
<dbReference type="EMBL" id="SVNY01000002">
    <property type="protein sequence ID" value="MBE6833037.1"/>
    <property type="molecule type" value="Genomic_DNA"/>
</dbReference>
<organism evidence="1 2">
    <name type="scientific">Faecalispora sporosphaeroides</name>
    <dbReference type="NCBI Taxonomy" id="1549"/>
    <lineage>
        <taxon>Bacteria</taxon>
        <taxon>Bacillati</taxon>
        <taxon>Bacillota</taxon>
        <taxon>Clostridia</taxon>
        <taxon>Eubacteriales</taxon>
        <taxon>Oscillospiraceae</taxon>
        <taxon>Faecalispora</taxon>
    </lineage>
</organism>
<protein>
    <recommendedName>
        <fullName evidence="3">FlgN protein</fullName>
    </recommendedName>
</protein>
<comment type="caution">
    <text evidence="1">The sequence shown here is derived from an EMBL/GenBank/DDBJ whole genome shotgun (WGS) entry which is preliminary data.</text>
</comment>
<accession>A0A928KX64</accession>
<evidence type="ECO:0008006" key="3">
    <source>
        <dbReference type="Google" id="ProtNLM"/>
    </source>
</evidence>
<evidence type="ECO:0000313" key="1">
    <source>
        <dbReference type="EMBL" id="MBE6833037.1"/>
    </source>
</evidence>
<dbReference type="AlphaFoldDB" id="A0A928KX64"/>
<reference evidence="1" key="1">
    <citation type="submission" date="2019-04" db="EMBL/GenBank/DDBJ databases">
        <title>Evolution of Biomass-Degrading Anaerobic Consortia Revealed by Metagenomics.</title>
        <authorList>
            <person name="Peng X."/>
        </authorList>
    </citation>
    <scope>NUCLEOTIDE SEQUENCE</scope>
    <source>
        <strain evidence="1">SIG551</strain>
    </source>
</reference>
<dbReference type="Proteomes" id="UP000754750">
    <property type="component" value="Unassembled WGS sequence"/>
</dbReference>